<dbReference type="KEGG" id="pmm:PMM1889"/>
<feature type="transmembrane region" description="Helical" evidence="1">
    <location>
        <begin position="30"/>
        <end position="54"/>
    </location>
</feature>
<evidence type="ECO:0000313" key="3">
    <source>
        <dbReference type="Proteomes" id="UP000001026"/>
    </source>
</evidence>
<dbReference type="Proteomes" id="UP000001026">
    <property type="component" value="Chromosome"/>
</dbReference>
<protein>
    <submittedName>
        <fullName evidence="2">Uncharacterized protein</fullName>
    </submittedName>
</protein>
<dbReference type="HOGENOM" id="CLU_2900620_0_0_3"/>
<gene>
    <name evidence="2" type="ordered locus">PMM1889</name>
</gene>
<evidence type="ECO:0000256" key="1">
    <source>
        <dbReference type="SAM" id="Phobius"/>
    </source>
</evidence>
<reference evidence="2 3" key="1">
    <citation type="journal article" date="2003" name="Nature">
        <title>Genome divergence in two Prochlorococcus ecotypes reflects oceanic niche differentiation.</title>
        <authorList>
            <person name="Rocap G."/>
            <person name="Larimer F.W."/>
            <person name="Lamerdin J.E."/>
            <person name="Malfatti S."/>
            <person name="Chain P."/>
            <person name="Ahlgren N.A."/>
            <person name="Arellano A."/>
            <person name="Coleman M."/>
            <person name="Hauser L."/>
            <person name="Hess W.R."/>
            <person name="Johnson Z.I."/>
            <person name="Land M.L."/>
            <person name="Lindell D."/>
            <person name="Post A.F."/>
            <person name="Regala W."/>
            <person name="Shah M."/>
            <person name="Shaw S.L."/>
            <person name="Steglich C."/>
            <person name="Sullivan M.B."/>
            <person name="Ting C.S."/>
            <person name="Tolonen A."/>
            <person name="Webb E.A."/>
            <person name="Zinser E.R."/>
            <person name="Chisholm S.W."/>
        </authorList>
    </citation>
    <scope>NUCLEOTIDE SEQUENCE [LARGE SCALE GENOMIC DNA]</scope>
    <source>
        <strain evidence="3">CCMP1986 / NIES-2087 / MED4</strain>
    </source>
</reference>
<organism evidence="2 3">
    <name type="scientific">Prochlorococcus marinus subsp. pastoris (strain CCMP1986 / NIES-2087 / MED4)</name>
    <dbReference type="NCBI Taxonomy" id="59919"/>
    <lineage>
        <taxon>Bacteria</taxon>
        <taxon>Bacillati</taxon>
        <taxon>Cyanobacteriota</taxon>
        <taxon>Cyanophyceae</taxon>
        <taxon>Synechococcales</taxon>
        <taxon>Prochlorococcaceae</taxon>
        <taxon>Prochlorococcus</taxon>
    </lineage>
</organism>
<dbReference type="AlphaFoldDB" id="A8WIA8"/>
<sequence length="62" mass="7348">MLWLFGAEMVTVLLIYDFSSFNFEDYLSKILIFASFALLSLITIAVIYISYISWKDKRRIEK</sequence>
<keyword evidence="1" id="KW-1133">Transmembrane helix</keyword>
<keyword evidence="1" id="KW-0812">Transmembrane</keyword>
<dbReference type="EMBL" id="BX548174">
    <property type="protein sequence ID" value="CAP16393.1"/>
    <property type="molecule type" value="Genomic_DNA"/>
</dbReference>
<keyword evidence="1" id="KW-0472">Membrane</keyword>
<proteinExistence type="predicted"/>
<evidence type="ECO:0000313" key="2">
    <source>
        <dbReference type="EMBL" id="CAP16393.1"/>
    </source>
</evidence>
<name>A8WIA8_PROMP</name>
<accession>A8WIA8</accession>
<dbReference type="STRING" id="59919.PMM1889"/>